<gene>
    <name evidence="1" type="ORF">KIN20_011352</name>
</gene>
<evidence type="ECO:0000313" key="1">
    <source>
        <dbReference type="EMBL" id="KAJ1354422.1"/>
    </source>
</evidence>
<evidence type="ECO:0000313" key="2">
    <source>
        <dbReference type="Proteomes" id="UP001196413"/>
    </source>
</evidence>
<proteinExistence type="predicted"/>
<organism evidence="1 2">
    <name type="scientific">Parelaphostrongylus tenuis</name>
    <name type="common">Meningeal worm</name>
    <dbReference type="NCBI Taxonomy" id="148309"/>
    <lineage>
        <taxon>Eukaryota</taxon>
        <taxon>Metazoa</taxon>
        <taxon>Ecdysozoa</taxon>
        <taxon>Nematoda</taxon>
        <taxon>Chromadorea</taxon>
        <taxon>Rhabditida</taxon>
        <taxon>Rhabditina</taxon>
        <taxon>Rhabditomorpha</taxon>
        <taxon>Strongyloidea</taxon>
        <taxon>Metastrongylidae</taxon>
        <taxon>Parelaphostrongylus</taxon>
    </lineage>
</organism>
<sequence length="215" mass="24743">MLGAFVNRNSLRSADAPTDDNHKHALPSFLWPSKRAPYMIRKKHLQVLKWLTKFHSDKESIRFNGKFLSHFRFTDNIVVFLKTTYKAETMLKIQRSGIKKPPRMGYLRRSLNTKNKTKEELDRRRRVAGAAFGPLKSRYDARTSRHAQIKPPSWTTIAQQREERNMCWVTPVMMAMKPWCIIVGSTVTALCAPMLHDVDCTISTNMKIGAIPKAA</sequence>
<comment type="caution">
    <text evidence="1">The sequence shown here is derived from an EMBL/GenBank/DDBJ whole genome shotgun (WGS) entry which is preliminary data.</text>
</comment>
<dbReference type="Proteomes" id="UP001196413">
    <property type="component" value="Unassembled WGS sequence"/>
</dbReference>
<dbReference type="EMBL" id="JAHQIW010002079">
    <property type="protein sequence ID" value="KAJ1354422.1"/>
    <property type="molecule type" value="Genomic_DNA"/>
</dbReference>
<accession>A0AAD5M9A0</accession>
<protein>
    <submittedName>
        <fullName evidence="1">Uncharacterized protein</fullName>
    </submittedName>
</protein>
<reference evidence="1" key="1">
    <citation type="submission" date="2021-06" db="EMBL/GenBank/DDBJ databases">
        <title>Parelaphostrongylus tenuis whole genome reference sequence.</title>
        <authorList>
            <person name="Garwood T.J."/>
            <person name="Larsen P.A."/>
            <person name="Fountain-Jones N.M."/>
            <person name="Garbe J.R."/>
            <person name="Macchietto M.G."/>
            <person name="Kania S.A."/>
            <person name="Gerhold R.W."/>
            <person name="Richards J.E."/>
            <person name="Wolf T.M."/>
        </authorList>
    </citation>
    <scope>NUCLEOTIDE SEQUENCE</scope>
    <source>
        <strain evidence="1">MNPRO001-30</strain>
        <tissue evidence="1">Meninges</tissue>
    </source>
</reference>
<keyword evidence="2" id="KW-1185">Reference proteome</keyword>
<dbReference type="AlphaFoldDB" id="A0AAD5M9A0"/>
<name>A0AAD5M9A0_PARTN</name>